<dbReference type="PIRSF" id="PIRSF000371">
    <property type="entry name" value="PFL_act_enz"/>
    <property type="match status" value="1"/>
</dbReference>
<evidence type="ECO:0000259" key="9">
    <source>
        <dbReference type="PROSITE" id="PS51379"/>
    </source>
</evidence>
<dbReference type="PROSITE" id="PS51379">
    <property type="entry name" value="4FE4S_FER_2"/>
    <property type="match status" value="2"/>
</dbReference>
<name>A0AAJ4WC13_9GAMM</name>
<dbReference type="InterPro" id="IPR001989">
    <property type="entry name" value="Radical_activat_CS"/>
</dbReference>
<dbReference type="InterPro" id="IPR058240">
    <property type="entry name" value="rSAM_sf"/>
</dbReference>
<feature type="binding site" evidence="8">
    <location>
        <begin position="40"/>
        <end position="42"/>
    </location>
    <ligand>
        <name>S-adenosyl-L-methionine</name>
        <dbReference type="ChEBI" id="CHEBI:59789"/>
    </ligand>
</feature>
<evidence type="ECO:0000256" key="8">
    <source>
        <dbReference type="HAMAP-Rule" id="MF_02059"/>
    </source>
</evidence>
<keyword evidence="7 8" id="KW-0411">Iron-sulfur</keyword>
<dbReference type="InterPro" id="IPR012839">
    <property type="entry name" value="Organic_radical_activase"/>
</dbReference>
<keyword evidence="5 8" id="KW-0560">Oxidoreductase</keyword>
<keyword evidence="8" id="KW-0677">Repeat</keyword>
<gene>
    <name evidence="8" type="primary">cutD</name>
    <name evidence="11" type="ORF">SAMN02745723_10838</name>
</gene>
<feature type="binding site" evidence="8">
    <location>
        <position position="105"/>
    </location>
    <ligand>
        <name>[4Fe-4S] cluster</name>
        <dbReference type="ChEBI" id="CHEBI:49883"/>
        <label>2</label>
    </ligand>
</feature>
<dbReference type="HAMAP" id="MF_02059">
    <property type="entry name" value="Activ_enz_CutD"/>
    <property type="match status" value="1"/>
</dbReference>
<feature type="binding site" evidence="8">
    <location>
        <position position="66"/>
    </location>
    <ligand>
        <name>[4Fe-4S] cluster</name>
        <dbReference type="ChEBI" id="CHEBI:49883"/>
        <label>2</label>
    </ligand>
</feature>
<dbReference type="SUPFAM" id="SSF54862">
    <property type="entry name" value="4Fe-4S ferredoxins"/>
    <property type="match status" value="1"/>
</dbReference>
<comment type="function">
    <text evidence="8">Catalyzes activation of the choline trimethylamine-lyase CutC under anaerobic conditions by generation of an organic free radical on a glycine residue, via an homolytic cleavage of S-adenosyl-L-methionine (SAM).</text>
</comment>
<dbReference type="NCBIfam" id="TIGR04395">
    <property type="entry name" value="cutC_activ_rSAM"/>
    <property type="match status" value="1"/>
</dbReference>
<dbReference type="GO" id="GO:0042426">
    <property type="term" value="P:choline catabolic process"/>
    <property type="evidence" value="ECO:0007669"/>
    <property type="project" value="UniProtKB-UniRule"/>
</dbReference>
<proteinExistence type="inferred from homology"/>
<protein>
    <recommendedName>
        <fullName evidence="8">Choline trimethylamine-lyase activating enzyme</fullName>
        <ecNumber evidence="8">1.97.1.-</ecNumber>
    </recommendedName>
    <alternativeName>
        <fullName evidence="8">Choline utilization protein D</fullName>
    </alternativeName>
    <alternativeName>
        <fullName evidence="8">GRE activase CutD</fullName>
    </alternativeName>
    <alternativeName>
        <fullName evidence="8">Glycyl-radical enzyme activating enzyme CutD</fullName>
        <shortName evidence="8">GRE activating enzyme CutD</shortName>
    </alternativeName>
</protein>
<evidence type="ECO:0000259" key="10">
    <source>
        <dbReference type="PROSITE" id="PS51918"/>
    </source>
</evidence>
<dbReference type="EMBL" id="FOLW01000008">
    <property type="protein sequence ID" value="SFD11364.1"/>
    <property type="molecule type" value="Genomic_DNA"/>
</dbReference>
<comment type="cofactor">
    <cofactor evidence="8">
        <name>[4Fe-4S] cluster</name>
        <dbReference type="ChEBI" id="CHEBI:49883"/>
    </cofactor>
    <text evidence="8">Binds 2 [4Fe-4S] clusters. One cluster is coordinated with 3 cysteines and an exchangeable S-adenosyl-L-methionine.</text>
</comment>
<evidence type="ECO:0000256" key="1">
    <source>
        <dbReference type="ARBA" id="ARBA00009777"/>
    </source>
</evidence>
<evidence type="ECO:0000256" key="5">
    <source>
        <dbReference type="ARBA" id="ARBA00023002"/>
    </source>
</evidence>
<dbReference type="PROSITE" id="PS01087">
    <property type="entry name" value="RADICAL_ACTIVATING"/>
    <property type="match status" value="1"/>
</dbReference>
<dbReference type="GO" id="GO:0016829">
    <property type="term" value="F:lyase activity"/>
    <property type="evidence" value="ECO:0007669"/>
    <property type="project" value="UniProtKB-KW"/>
</dbReference>
<dbReference type="AlphaFoldDB" id="A0AAJ4WC13"/>
<keyword evidence="6 8" id="KW-0408">Iron</keyword>
<dbReference type="Proteomes" id="UP000226420">
    <property type="component" value="Unassembled WGS sequence"/>
</dbReference>
<dbReference type="InterPro" id="IPR034457">
    <property type="entry name" value="Organic_radical-activating"/>
</dbReference>
<feature type="binding site" evidence="8">
    <location>
        <position position="63"/>
    </location>
    <ligand>
        <name>[4Fe-4S] cluster</name>
        <dbReference type="ChEBI" id="CHEBI:49883"/>
        <label>2</label>
    </ligand>
</feature>
<keyword evidence="11" id="KW-0456">Lyase</keyword>
<dbReference type="GO" id="GO:0016491">
    <property type="term" value="F:oxidoreductase activity"/>
    <property type="evidence" value="ECO:0007669"/>
    <property type="project" value="UniProtKB-UniRule"/>
</dbReference>
<feature type="binding site" evidence="8">
    <location>
        <position position="41"/>
    </location>
    <ligand>
        <name>[4Fe-4S] cluster</name>
        <dbReference type="ChEBI" id="CHEBI:49883"/>
        <label>1</label>
        <note>4Fe-4S-S-AdoMet</note>
    </ligand>
</feature>
<dbReference type="RefSeq" id="WP_047781277.1">
    <property type="nucleotide sequence ID" value="NZ_FOLW01000008.1"/>
</dbReference>
<evidence type="ECO:0000256" key="2">
    <source>
        <dbReference type="ARBA" id="ARBA00022485"/>
    </source>
</evidence>
<dbReference type="InterPro" id="IPR013785">
    <property type="entry name" value="Aldolase_TIM"/>
</dbReference>
<reference evidence="11 12" key="1">
    <citation type="submission" date="2016-10" db="EMBL/GenBank/DDBJ databases">
        <authorList>
            <person name="Varghese N."/>
            <person name="Submissions S."/>
        </authorList>
    </citation>
    <scope>NUCLEOTIDE SEQUENCE [LARGE SCALE GENOMIC DNA]</scope>
    <source>
        <strain evidence="11 12">DSM 5563</strain>
    </source>
</reference>
<dbReference type="Pfam" id="PF04055">
    <property type="entry name" value="Radical_SAM"/>
    <property type="match status" value="1"/>
</dbReference>
<keyword evidence="2 8" id="KW-0004">4Fe-4S</keyword>
<dbReference type="PANTHER" id="PTHR30352:SF4">
    <property type="entry name" value="PYRUVATE FORMATE-LYASE 2-ACTIVATING ENZYME"/>
    <property type="match status" value="1"/>
</dbReference>
<dbReference type="InterPro" id="IPR007197">
    <property type="entry name" value="rSAM"/>
</dbReference>
<dbReference type="InterPro" id="IPR017896">
    <property type="entry name" value="4Fe4S_Fe-S-bd"/>
</dbReference>
<dbReference type="SUPFAM" id="SSF102114">
    <property type="entry name" value="Radical SAM enzymes"/>
    <property type="match status" value="1"/>
</dbReference>
<feature type="binding site" evidence="8">
    <location>
        <position position="38"/>
    </location>
    <ligand>
        <name>[4Fe-4S] cluster</name>
        <dbReference type="ChEBI" id="CHEBI:49883"/>
        <label>1</label>
        <note>4Fe-4S-S-AdoMet</note>
    </ligand>
</feature>
<comment type="caution">
    <text evidence="11">The sequence shown here is derived from an EMBL/GenBank/DDBJ whole genome shotgun (WGS) entry which is preliminary data.</text>
</comment>
<sequence length="316" mass="35605">MDDILEKKGRIFNVQKYSIYDGDGIRTLIFLKGCNIRCDWCANPEGLSSAFQVMFSQDRCVNCGKCVEVCPTGVHYRQSDAAGNPVHRIDRTAECIGCRKCEEVCITNALDIVGKDVTVREMMDVIMQDYDFYQASGGGVTLGGGELSLQADFAAALLTQCKKMMINTAIETNGTTNLANYEKLAECTDLFLFDVKHIDTEQHKALFGVGNEGVIRNLERLVELNANIVVRMPLVRGYNDSYDAITGAIHYVMELAKRGKIQRIDILPFHQLGKTKYEKLDMIYPVKGDPSYSDEELDRLADFFTQFDFDIRLVRH</sequence>
<dbReference type="Pfam" id="PF00037">
    <property type="entry name" value="Fer4"/>
    <property type="match status" value="1"/>
</dbReference>
<feature type="binding site" evidence="8">
    <location>
        <position position="34"/>
    </location>
    <ligand>
        <name>[4Fe-4S] cluster</name>
        <dbReference type="ChEBI" id="CHEBI:49883"/>
        <label>1</label>
        <note>4Fe-4S-S-AdoMet</note>
    </ligand>
</feature>
<dbReference type="SFLD" id="SFLDG01066">
    <property type="entry name" value="organic_radical-activating_enz"/>
    <property type="match status" value="1"/>
</dbReference>
<dbReference type="SFLD" id="SFLDG01118">
    <property type="entry name" value="activating_enzymes__group_2"/>
    <property type="match status" value="1"/>
</dbReference>
<feature type="domain" description="4Fe-4S ferredoxin-type" evidence="9">
    <location>
        <begin position="85"/>
        <end position="115"/>
    </location>
</feature>
<dbReference type="InterPro" id="IPR017900">
    <property type="entry name" value="4Fe4S_Fe_S_CS"/>
</dbReference>
<keyword evidence="11" id="KW-0670">Pyruvate</keyword>
<feature type="domain" description="Radical SAM core" evidence="10">
    <location>
        <begin position="20"/>
        <end position="308"/>
    </location>
</feature>
<feature type="domain" description="4Fe-4S ferredoxin-type" evidence="9">
    <location>
        <begin position="51"/>
        <end position="80"/>
    </location>
</feature>
<comment type="catalytic activity">
    <reaction evidence="8">
        <text>glycyl-[protein] + reduced [flavodoxin] + S-adenosyl-L-methionine = glycin-2-yl radical-[protein] + semiquinone [flavodoxin] + 5'-deoxyadenosine + L-methionine + H(+)</text>
        <dbReference type="Rhea" id="RHEA:61976"/>
        <dbReference type="Rhea" id="RHEA-COMP:10622"/>
        <dbReference type="Rhea" id="RHEA-COMP:14480"/>
        <dbReference type="Rhea" id="RHEA-COMP:15993"/>
        <dbReference type="Rhea" id="RHEA-COMP:15994"/>
        <dbReference type="ChEBI" id="CHEBI:15378"/>
        <dbReference type="ChEBI" id="CHEBI:17319"/>
        <dbReference type="ChEBI" id="CHEBI:29947"/>
        <dbReference type="ChEBI" id="CHEBI:32722"/>
        <dbReference type="ChEBI" id="CHEBI:57618"/>
        <dbReference type="ChEBI" id="CHEBI:57844"/>
        <dbReference type="ChEBI" id="CHEBI:59789"/>
        <dbReference type="ChEBI" id="CHEBI:140311"/>
    </reaction>
</comment>
<feature type="binding site" evidence="8">
    <location>
        <position position="60"/>
    </location>
    <ligand>
        <name>[4Fe-4S] cluster</name>
        <dbReference type="ChEBI" id="CHEBI:49883"/>
        <label>2</label>
    </ligand>
</feature>
<comment type="pathway">
    <text evidence="8">Amine and polyamine metabolism; choline degradation.</text>
</comment>
<dbReference type="SFLD" id="SFLDS00029">
    <property type="entry name" value="Radical_SAM"/>
    <property type="match status" value="1"/>
</dbReference>
<dbReference type="EC" id="1.97.1.-" evidence="8"/>
<evidence type="ECO:0000313" key="11">
    <source>
        <dbReference type="EMBL" id="SFD11364.1"/>
    </source>
</evidence>
<feature type="binding site" evidence="8">
    <location>
        <begin position="194"/>
        <end position="196"/>
    </location>
    <ligand>
        <name>S-adenosyl-L-methionine</name>
        <dbReference type="ChEBI" id="CHEBI:59789"/>
    </ligand>
</feature>
<evidence type="ECO:0000256" key="4">
    <source>
        <dbReference type="ARBA" id="ARBA00022723"/>
    </source>
</evidence>
<dbReference type="PANTHER" id="PTHR30352">
    <property type="entry name" value="PYRUVATE FORMATE-LYASE-ACTIVATING ENZYME"/>
    <property type="match status" value="1"/>
</dbReference>
<dbReference type="Gene3D" id="3.30.70.20">
    <property type="match status" value="1"/>
</dbReference>
<organism evidence="11 12">
    <name type="scientific">Pragia fontium DSM 5563 = ATCC 49100</name>
    <dbReference type="NCBI Taxonomy" id="1122977"/>
    <lineage>
        <taxon>Bacteria</taxon>
        <taxon>Pseudomonadati</taxon>
        <taxon>Pseudomonadota</taxon>
        <taxon>Gammaproteobacteria</taxon>
        <taxon>Enterobacterales</taxon>
        <taxon>Budviciaceae</taxon>
        <taxon>Pragia</taxon>
    </lineage>
</organism>
<evidence type="ECO:0000256" key="6">
    <source>
        <dbReference type="ARBA" id="ARBA00023004"/>
    </source>
</evidence>
<evidence type="ECO:0000256" key="3">
    <source>
        <dbReference type="ARBA" id="ARBA00022691"/>
    </source>
</evidence>
<comment type="similarity">
    <text evidence="1 8">Belongs to the organic radical-activating enzymes family.</text>
</comment>
<accession>A0AAJ4WC13</accession>
<feature type="binding site" evidence="8">
    <location>
        <position position="270"/>
    </location>
    <ligand>
        <name>S-adenosyl-L-methionine</name>
        <dbReference type="ChEBI" id="CHEBI:59789"/>
    </ligand>
</feature>
<dbReference type="GO" id="GO:0051539">
    <property type="term" value="F:4 iron, 4 sulfur cluster binding"/>
    <property type="evidence" value="ECO:0007669"/>
    <property type="project" value="UniProtKB-UniRule"/>
</dbReference>
<keyword evidence="4 8" id="KW-0479">Metal-binding</keyword>
<feature type="binding site" evidence="8">
    <location>
        <position position="145"/>
    </location>
    <ligand>
        <name>S-adenosyl-L-methionine</name>
        <dbReference type="ChEBI" id="CHEBI:59789"/>
    </ligand>
</feature>
<keyword evidence="3 8" id="KW-0949">S-adenosyl-L-methionine</keyword>
<dbReference type="GO" id="GO:0046872">
    <property type="term" value="F:metal ion binding"/>
    <property type="evidence" value="ECO:0007669"/>
    <property type="project" value="UniProtKB-KW"/>
</dbReference>
<dbReference type="NCBIfam" id="TIGR02494">
    <property type="entry name" value="PFLE_PFLC"/>
    <property type="match status" value="1"/>
</dbReference>
<dbReference type="Gene3D" id="3.20.20.70">
    <property type="entry name" value="Aldolase class I"/>
    <property type="match status" value="1"/>
</dbReference>
<evidence type="ECO:0000313" key="12">
    <source>
        <dbReference type="Proteomes" id="UP000226420"/>
    </source>
</evidence>
<dbReference type="InterPro" id="IPR040074">
    <property type="entry name" value="BssD/PflA/YjjW"/>
</dbReference>
<dbReference type="PROSITE" id="PS51918">
    <property type="entry name" value="RADICAL_SAM"/>
    <property type="match status" value="1"/>
</dbReference>
<dbReference type="PROSITE" id="PS00198">
    <property type="entry name" value="4FE4S_FER_1"/>
    <property type="match status" value="1"/>
</dbReference>
<dbReference type="InterPro" id="IPR030905">
    <property type="entry name" value="CutC_activ_rSAM"/>
</dbReference>
<evidence type="ECO:0000256" key="7">
    <source>
        <dbReference type="ARBA" id="ARBA00023014"/>
    </source>
</evidence>